<keyword evidence="2" id="KW-0472">Membrane</keyword>
<dbReference type="RefSeq" id="XP_018140395.1">
    <property type="nucleotide sequence ID" value="XM_018287407.1"/>
</dbReference>
<dbReference type="OrthoDB" id="3553147at2759"/>
<evidence type="ECO:0000256" key="2">
    <source>
        <dbReference type="SAM" id="Phobius"/>
    </source>
</evidence>
<dbReference type="InterPro" id="IPR010730">
    <property type="entry name" value="HET"/>
</dbReference>
<dbReference type="STRING" id="1380566.A0A179FBA3"/>
<name>A0A179FBA3_METCM</name>
<keyword evidence="2" id="KW-1133">Transmembrane helix</keyword>
<evidence type="ECO:0000313" key="5">
    <source>
        <dbReference type="Proteomes" id="UP000078397"/>
    </source>
</evidence>
<dbReference type="Pfam" id="PF26639">
    <property type="entry name" value="Het-6_barrel"/>
    <property type="match status" value="1"/>
</dbReference>
<feature type="compositionally biased region" description="Basic and acidic residues" evidence="1">
    <location>
        <begin position="469"/>
        <end position="479"/>
    </location>
</feature>
<dbReference type="PANTHER" id="PTHR24148:SF73">
    <property type="entry name" value="HET DOMAIN PROTEIN (AFU_ORTHOLOGUE AFUA_8G01020)"/>
    <property type="match status" value="1"/>
</dbReference>
<feature type="compositionally biased region" description="Basic and acidic residues" evidence="1">
    <location>
        <begin position="505"/>
        <end position="514"/>
    </location>
</feature>
<gene>
    <name evidence="4" type="ORF">VFPPC_08757</name>
</gene>
<feature type="compositionally biased region" description="Polar residues" evidence="1">
    <location>
        <begin position="482"/>
        <end position="500"/>
    </location>
</feature>
<sequence length="824" mass="91788">MESYKYEPLRPGEIRLLQLDAIQNPQKPLSGSIIHHRLTNPKYRQTESGQGYLEHSLPYDAVSYHWGSDTRTPFKVIVRSGEGQEFFITITSTLHTILRRLALPDKPRTIWADAICINQISSNANTEKGEQIQLMPDVYRIASCVQVYLGDEADNAPAALELLSSIADYSEHLDDSTHSQGEIGLELALQSGFVLPPANDKRWAALRAFFRRPWFRRVWIIQEFVYATDVCVICGDIEIDWHRLWLASKAYISNRQLIYHGYSKDLFGNRTLNEYREAHEGARSLHLVTDLRMRAWGYMSGPYMVFNIDTGEPSDPSKLSIRKDLNAVKGFEMFTRNRWLSDRANGHPFPFEKQSLLDLLHRTGNFRATKPIDRIYGLLGLAEDAAGYKPIYSIEQTPAVVSTQFAAAFINNGHLAIILSTAGIASNTFSAQDRPSWVPDWTSIKYSQDQSPGLTRFALINDKAAKRYNAEKQKEEEAAHASGSTQSVPSPFSGSQSLVSNGCEIETRVEESKQGENTTVKNEPPPNLYNAAGNTTVIFGGDASQGLLCVRAVPVSRVKVVLPGKLLLPVSLYESMFTKLGSVYVTGEPMLEAFWRTLVANRTMLGEPAPPEFAVQYENMKRHDNFLFYKAGILSIMGCFVTLPVAVTAIRCLPILGQIGILTVLVGMQYIAVKPTLVFVSLLPIFRRMYIFLLAPTLLILGYYLCAHIYPVATLDVLAYIGVTTAGSTTGLPSDCAAYATSIGLVANKHALCFTEHRLMGLVPLLTQSDDIVVIVHGCDVPFVIRPTEREGYYRLVGEAYVHGVMNGEMMFDIANNSVDITLI</sequence>
<evidence type="ECO:0000313" key="4">
    <source>
        <dbReference type="EMBL" id="OAQ62815.1"/>
    </source>
</evidence>
<dbReference type="InterPro" id="IPR052895">
    <property type="entry name" value="HetReg/Transcr_Mod"/>
</dbReference>
<organism evidence="4 5">
    <name type="scientific">Pochonia chlamydosporia 170</name>
    <dbReference type="NCBI Taxonomy" id="1380566"/>
    <lineage>
        <taxon>Eukaryota</taxon>
        <taxon>Fungi</taxon>
        <taxon>Dikarya</taxon>
        <taxon>Ascomycota</taxon>
        <taxon>Pezizomycotina</taxon>
        <taxon>Sordariomycetes</taxon>
        <taxon>Hypocreomycetidae</taxon>
        <taxon>Hypocreales</taxon>
        <taxon>Clavicipitaceae</taxon>
        <taxon>Pochonia</taxon>
    </lineage>
</organism>
<feature type="region of interest" description="Disordered" evidence="1">
    <location>
        <begin position="469"/>
        <end position="527"/>
    </location>
</feature>
<dbReference type="PANTHER" id="PTHR24148">
    <property type="entry name" value="ANKYRIN REPEAT DOMAIN-CONTAINING PROTEIN 39 HOMOLOG-RELATED"/>
    <property type="match status" value="1"/>
</dbReference>
<dbReference type="GeneID" id="28851401"/>
<evidence type="ECO:0000259" key="3">
    <source>
        <dbReference type="Pfam" id="PF06985"/>
    </source>
</evidence>
<dbReference type="EMBL" id="LSBJ02000006">
    <property type="protein sequence ID" value="OAQ62815.1"/>
    <property type="molecule type" value="Genomic_DNA"/>
</dbReference>
<evidence type="ECO:0000256" key="1">
    <source>
        <dbReference type="SAM" id="MobiDB-lite"/>
    </source>
</evidence>
<feature type="transmembrane region" description="Helical" evidence="2">
    <location>
        <begin position="627"/>
        <end position="649"/>
    </location>
</feature>
<comment type="caution">
    <text evidence="4">The sequence shown here is derived from an EMBL/GenBank/DDBJ whole genome shotgun (WGS) entry which is preliminary data.</text>
</comment>
<dbReference type="KEGG" id="pchm:VFPPC_08757"/>
<keyword evidence="2" id="KW-0812">Transmembrane</keyword>
<keyword evidence="5" id="KW-1185">Reference proteome</keyword>
<reference evidence="4 5" key="1">
    <citation type="journal article" date="2016" name="PLoS Pathog.">
        <title>Biosynthesis of antibiotic leucinostatins in bio-control fungus Purpureocillium lilacinum and their inhibition on phytophthora revealed by genome mining.</title>
        <authorList>
            <person name="Wang G."/>
            <person name="Liu Z."/>
            <person name="Lin R."/>
            <person name="Li E."/>
            <person name="Mao Z."/>
            <person name="Ling J."/>
            <person name="Yang Y."/>
            <person name="Yin W.B."/>
            <person name="Xie B."/>
        </authorList>
    </citation>
    <scope>NUCLEOTIDE SEQUENCE [LARGE SCALE GENOMIC DNA]</scope>
    <source>
        <strain evidence="4">170</strain>
    </source>
</reference>
<proteinExistence type="predicted"/>
<feature type="transmembrane region" description="Helical" evidence="2">
    <location>
        <begin position="655"/>
        <end position="673"/>
    </location>
</feature>
<dbReference type="AlphaFoldDB" id="A0A179FBA3"/>
<dbReference type="Pfam" id="PF06985">
    <property type="entry name" value="HET"/>
    <property type="match status" value="1"/>
</dbReference>
<dbReference type="Proteomes" id="UP000078397">
    <property type="component" value="Unassembled WGS sequence"/>
</dbReference>
<feature type="domain" description="Heterokaryon incompatibility" evidence="3">
    <location>
        <begin position="59"/>
        <end position="223"/>
    </location>
</feature>
<protein>
    <submittedName>
        <fullName evidence="4">Ankyrin and het domain-containing protein</fullName>
    </submittedName>
</protein>
<feature type="transmembrane region" description="Helical" evidence="2">
    <location>
        <begin position="685"/>
        <end position="705"/>
    </location>
</feature>
<accession>A0A179FBA3</accession>